<name>A0A9W9VNZ0_9EURO</name>
<dbReference type="Pfam" id="PF00628">
    <property type="entry name" value="PHD"/>
    <property type="match status" value="1"/>
</dbReference>
<evidence type="ECO:0000256" key="2">
    <source>
        <dbReference type="ARBA" id="ARBA00022723"/>
    </source>
</evidence>
<dbReference type="Proteomes" id="UP001147747">
    <property type="component" value="Unassembled WGS sequence"/>
</dbReference>
<evidence type="ECO:0000256" key="6">
    <source>
        <dbReference type="PROSITE-ProRule" id="PRU00146"/>
    </source>
</evidence>
<reference evidence="9" key="2">
    <citation type="journal article" date="2023" name="IMA Fungus">
        <title>Comparative genomic study of the Penicillium genus elucidates a diverse pangenome and 15 lateral gene transfer events.</title>
        <authorList>
            <person name="Petersen C."/>
            <person name="Sorensen T."/>
            <person name="Nielsen M.R."/>
            <person name="Sondergaard T.E."/>
            <person name="Sorensen J.L."/>
            <person name="Fitzpatrick D.A."/>
            <person name="Frisvad J.C."/>
            <person name="Nielsen K.L."/>
        </authorList>
    </citation>
    <scope>NUCLEOTIDE SEQUENCE</scope>
    <source>
        <strain evidence="9">IBT 29677</strain>
    </source>
</reference>
<dbReference type="GO" id="GO:0045893">
    <property type="term" value="P:positive regulation of DNA-templated transcription"/>
    <property type="evidence" value="ECO:0007669"/>
    <property type="project" value="TreeGrafter"/>
</dbReference>
<dbReference type="GO" id="GO:0048188">
    <property type="term" value="C:Set1C/COMPASS complex"/>
    <property type="evidence" value="ECO:0007669"/>
    <property type="project" value="InterPro"/>
</dbReference>
<dbReference type="InterPro" id="IPR011009">
    <property type="entry name" value="Kinase-like_dom_sf"/>
</dbReference>
<feature type="region of interest" description="Disordered" evidence="7">
    <location>
        <begin position="12"/>
        <end position="38"/>
    </location>
</feature>
<keyword evidence="2" id="KW-0479">Metal-binding</keyword>
<feature type="domain" description="PHD-type" evidence="8">
    <location>
        <begin position="480"/>
        <end position="531"/>
    </location>
</feature>
<dbReference type="PROSITE" id="PS50016">
    <property type="entry name" value="ZF_PHD_2"/>
    <property type="match status" value="1"/>
</dbReference>
<proteinExistence type="predicted"/>
<feature type="compositionally biased region" description="Polar residues" evidence="7">
    <location>
        <begin position="21"/>
        <end position="30"/>
    </location>
</feature>
<feature type="compositionally biased region" description="Basic residues" evidence="7">
    <location>
        <begin position="402"/>
        <end position="413"/>
    </location>
</feature>
<evidence type="ECO:0000256" key="4">
    <source>
        <dbReference type="ARBA" id="ARBA00022833"/>
    </source>
</evidence>
<protein>
    <recommendedName>
        <fullName evidence="8">PHD-type domain-containing protein</fullName>
    </recommendedName>
</protein>
<gene>
    <name evidence="9" type="ORF">N7509_009189</name>
</gene>
<dbReference type="SUPFAM" id="SSF56112">
    <property type="entry name" value="Protein kinase-like (PK-like)"/>
    <property type="match status" value="1"/>
</dbReference>
<sequence>MAPDMEVGAIHTNGFAEGAEASNSTTNPYETNPARIPRDDPFIAQSVKYGRYTPHSTDFTPRYQSWHQSDPETNTFWQEVAQRFCTPEYSLKRSGPREIFAAGSVIIRVDHDPVDVKVAERYSCANANELSAARKVEESLREIGVTVPIIHFCGTIEGKNVTVESRVPGVSLDVAWRYLSSEQVATFKNQCRQLLQHISTIDPSPTEPSYICRGLNTQAPPQGRETERSILLAGKGGEENLSFTHNNLTPAKVIVKDDRIVGLTGWRESGYFGIARARKVHKSLRDLQLGPQISGNDTWLDLYDEDYDSSKSAPLVASKDIALPSVKTEPTSSTLEKFPIGDDLDTKSLGFDGTSDYPTSKKLANLKNGTASRASSSDRSSPATSVKPPSNKKAGSATTKKGTAKKPAAKKRKANDVDADSADGRRSNTPASRASKGPGKKQDSVSIAGSPAPEEKKKKKKGARRRLVDEDEEDVEDPNELFCICRRPDNHTWMIGCDGNCEDWYHGKCVNIDARDEELIERYICPNCEERGQGRTTWKPMCRLPECRKPARATPKNPSKYCSDDHGQEFMRQQTRQFKLGSARKGVEDLGSMGGILTAGDLKAAILGVTSVEEFRRLGDRIISPPVSTKENTPNSEVKSETWLQVGNGFDINPKGVEYSPEEAAQMARLRKLRDDLLHRKEMLAARSKFVGLLRPRAKGLVEKLKQKEPKGGWKDICGFDSRVSWSDEEFDEWRLSEAGKKALAEGTIEAMAASLPGNTDADGDTAMDGEGEDELAFLTRGVCTKKRCERHKQWIKVQQQDILFEETTADEDLARYEEEARYVAESAVLRRWAEKENIPSGSG</sequence>
<evidence type="ECO:0000256" key="3">
    <source>
        <dbReference type="ARBA" id="ARBA00022771"/>
    </source>
</evidence>
<dbReference type="PANTHER" id="PTHR46174:SF1">
    <property type="entry name" value="CXXC-TYPE ZINC FINGER PROTEIN 1"/>
    <property type="match status" value="1"/>
</dbReference>
<dbReference type="InterPro" id="IPR001965">
    <property type="entry name" value="Znf_PHD"/>
</dbReference>
<dbReference type="AlphaFoldDB" id="A0A9W9VNZ0"/>
<reference evidence="9" key="1">
    <citation type="submission" date="2022-12" db="EMBL/GenBank/DDBJ databases">
        <authorList>
            <person name="Petersen C."/>
        </authorList>
    </citation>
    <scope>NUCLEOTIDE SEQUENCE</scope>
    <source>
        <strain evidence="9">IBT 29677</strain>
    </source>
</reference>
<accession>A0A9W9VNZ0</accession>
<comment type="subcellular location">
    <subcellularLocation>
        <location evidence="1">Nucleus</location>
    </subcellularLocation>
</comment>
<dbReference type="InterPro" id="IPR019787">
    <property type="entry name" value="Znf_PHD-finger"/>
</dbReference>
<dbReference type="SUPFAM" id="SSF57903">
    <property type="entry name" value="FYVE/PHD zinc finger"/>
    <property type="match status" value="1"/>
</dbReference>
<dbReference type="PANTHER" id="PTHR46174">
    <property type="entry name" value="CXXC-TYPE ZINC FINGER PROTEIN 1"/>
    <property type="match status" value="1"/>
</dbReference>
<comment type="caution">
    <text evidence="9">The sequence shown here is derived from an EMBL/GenBank/DDBJ whole genome shotgun (WGS) entry which is preliminary data.</text>
</comment>
<keyword evidence="10" id="KW-1185">Reference proteome</keyword>
<dbReference type="RefSeq" id="XP_056484446.1">
    <property type="nucleotide sequence ID" value="XM_056633826.1"/>
</dbReference>
<evidence type="ECO:0000256" key="1">
    <source>
        <dbReference type="ARBA" id="ARBA00004123"/>
    </source>
</evidence>
<dbReference type="InterPro" id="IPR013083">
    <property type="entry name" value="Znf_RING/FYVE/PHD"/>
</dbReference>
<evidence type="ECO:0000256" key="7">
    <source>
        <dbReference type="SAM" id="MobiDB-lite"/>
    </source>
</evidence>
<dbReference type="GeneID" id="81372806"/>
<dbReference type="SMART" id="SM00249">
    <property type="entry name" value="PHD"/>
    <property type="match status" value="1"/>
</dbReference>
<evidence type="ECO:0000313" key="10">
    <source>
        <dbReference type="Proteomes" id="UP001147747"/>
    </source>
</evidence>
<dbReference type="InterPro" id="IPR019786">
    <property type="entry name" value="Zinc_finger_PHD-type_CS"/>
</dbReference>
<dbReference type="Gene3D" id="3.30.40.10">
    <property type="entry name" value="Zinc/RING finger domain, C3HC4 (zinc finger)"/>
    <property type="match status" value="1"/>
</dbReference>
<organism evidence="9 10">
    <name type="scientific">Penicillium cosmopolitanum</name>
    <dbReference type="NCBI Taxonomy" id="1131564"/>
    <lineage>
        <taxon>Eukaryota</taxon>
        <taxon>Fungi</taxon>
        <taxon>Dikarya</taxon>
        <taxon>Ascomycota</taxon>
        <taxon>Pezizomycotina</taxon>
        <taxon>Eurotiomycetes</taxon>
        <taxon>Eurotiomycetidae</taxon>
        <taxon>Eurotiales</taxon>
        <taxon>Aspergillaceae</taxon>
        <taxon>Penicillium</taxon>
    </lineage>
</organism>
<feature type="compositionally biased region" description="Low complexity" evidence="7">
    <location>
        <begin position="370"/>
        <end position="385"/>
    </location>
</feature>
<evidence type="ECO:0000313" key="9">
    <source>
        <dbReference type="EMBL" id="KAJ5386648.1"/>
    </source>
</evidence>
<feature type="compositionally biased region" description="Low complexity" evidence="7">
    <location>
        <begin position="392"/>
        <end position="401"/>
    </location>
</feature>
<evidence type="ECO:0000259" key="8">
    <source>
        <dbReference type="PROSITE" id="PS50016"/>
    </source>
</evidence>
<dbReference type="InterPro" id="IPR011011">
    <property type="entry name" value="Znf_FYVE_PHD"/>
</dbReference>
<dbReference type="GO" id="GO:0008270">
    <property type="term" value="F:zinc ion binding"/>
    <property type="evidence" value="ECO:0007669"/>
    <property type="project" value="UniProtKB-KW"/>
</dbReference>
<evidence type="ECO:0000256" key="5">
    <source>
        <dbReference type="ARBA" id="ARBA00023242"/>
    </source>
</evidence>
<feature type="region of interest" description="Disordered" evidence="7">
    <location>
        <begin position="349"/>
        <end position="472"/>
    </location>
</feature>
<dbReference type="OrthoDB" id="436852at2759"/>
<dbReference type="PROSITE" id="PS01359">
    <property type="entry name" value="ZF_PHD_1"/>
    <property type="match status" value="1"/>
</dbReference>
<dbReference type="InterPro" id="IPR037869">
    <property type="entry name" value="Spp1/CFP1"/>
</dbReference>
<dbReference type="EMBL" id="JAPZBU010000009">
    <property type="protein sequence ID" value="KAJ5386648.1"/>
    <property type="molecule type" value="Genomic_DNA"/>
</dbReference>
<keyword evidence="4" id="KW-0862">Zinc</keyword>
<keyword evidence="3 6" id="KW-0863">Zinc-finger</keyword>
<keyword evidence="5" id="KW-0539">Nucleus</keyword>